<comment type="caution">
    <text evidence="1">The sequence shown here is derived from an EMBL/GenBank/DDBJ whole genome shotgun (WGS) entry which is preliminary data.</text>
</comment>
<name>A0ABS7SWN4_9FIRM</name>
<dbReference type="Proteomes" id="UP000734271">
    <property type="component" value="Unassembled WGS sequence"/>
</dbReference>
<gene>
    <name evidence="1" type="ORF">K8P03_01210</name>
</gene>
<evidence type="ECO:0008006" key="3">
    <source>
        <dbReference type="Google" id="ProtNLM"/>
    </source>
</evidence>
<organism evidence="1 2">
    <name type="scientific">Anaerococcus murdochii</name>
    <dbReference type="NCBI Taxonomy" id="411577"/>
    <lineage>
        <taxon>Bacteria</taxon>
        <taxon>Bacillati</taxon>
        <taxon>Bacillota</taxon>
        <taxon>Tissierellia</taxon>
        <taxon>Tissierellales</taxon>
        <taxon>Peptoniphilaceae</taxon>
        <taxon>Anaerococcus</taxon>
    </lineage>
</organism>
<evidence type="ECO:0000313" key="1">
    <source>
        <dbReference type="EMBL" id="MBZ2385925.1"/>
    </source>
</evidence>
<reference evidence="1 2" key="1">
    <citation type="submission" date="2021-08" db="EMBL/GenBank/DDBJ databases">
        <title>FDA dAtabase for Regulatory Grade micrObial Sequences (FDA-ARGOS): Supporting development and validation of Infectious Disease Dx tests.</title>
        <authorList>
            <person name="Sproer C."/>
            <person name="Gronow S."/>
            <person name="Severitt S."/>
            <person name="Schroder I."/>
            <person name="Tallon L."/>
            <person name="Sadzewicz L."/>
            <person name="Zhao X."/>
            <person name="Boylan J."/>
            <person name="Ott S."/>
            <person name="Bowen H."/>
            <person name="Vavikolanu K."/>
            <person name="Hazen T."/>
            <person name="Aluvathingal J."/>
            <person name="Nadendla S."/>
            <person name="Lowell S."/>
            <person name="Myers T."/>
            <person name="Yan Y."/>
            <person name="Sichtig H."/>
        </authorList>
    </citation>
    <scope>NUCLEOTIDE SEQUENCE [LARGE SCALE GENOMIC DNA]</scope>
    <source>
        <strain evidence="1 2">FDAARGOS_1460</strain>
    </source>
</reference>
<proteinExistence type="predicted"/>
<evidence type="ECO:0000313" key="2">
    <source>
        <dbReference type="Proteomes" id="UP000734271"/>
    </source>
</evidence>
<dbReference type="EMBL" id="JAIPME010000002">
    <property type="protein sequence ID" value="MBZ2385925.1"/>
    <property type="molecule type" value="Genomic_DNA"/>
</dbReference>
<dbReference type="Gene3D" id="3.60.15.10">
    <property type="entry name" value="Ribonuclease Z/Hydroxyacylglutathione hydrolase-like"/>
    <property type="match status" value="1"/>
</dbReference>
<protein>
    <recommendedName>
        <fullName evidence="3">Metallo-beta-lactamase domain-containing protein</fullName>
    </recommendedName>
</protein>
<keyword evidence="2" id="KW-1185">Reference proteome</keyword>
<sequence length="248" mass="29067">MSEKVLVNYIYDSCYSLAYGDYFLVFDYAEGLLDIPESKHIIFFATDKGEKSYTEDIFNLGKLRSLTYVLNKNIRDLKYQDNIIYLNKDEIGMKDLKKLYKRDNVYLLGEDDKLSLHYKGDEVFVRAFSLDGIRLGFLIEVEDLIIFYGGSMDLEKVDDDRYLDLLDELRFENPDIIFLPITDLNKKSLAYLDKIIDDADSQILFPTKIGDREEVSLEFKKFYRSNFTDIRAITKANERVEIDIDCDL</sequence>
<dbReference type="RefSeq" id="WP_223417723.1">
    <property type="nucleotide sequence ID" value="NZ_JAIPME010000002.1"/>
</dbReference>
<accession>A0ABS7SWN4</accession>
<dbReference type="InterPro" id="IPR036866">
    <property type="entry name" value="RibonucZ/Hydroxyglut_hydro"/>
</dbReference>